<organism evidence="1 2">
    <name type="scientific">Balnearium lithotrophicum</name>
    <dbReference type="NCBI Taxonomy" id="223788"/>
    <lineage>
        <taxon>Bacteria</taxon>
        <taxon>Pseudomonadati</taxon>
        <taxon>Aquificota</taxon>
        <taxon>Aquificia</taxon>
        <taxon>Desulfurobacteriales</taxon>
        <taxon>Desulfurobacteriaceae</taxon>
        <taxon>Balnearium</taxon>
    </lineage>
</organism>
<dbReference type="EMBL" id="FXTM01000014">
    <property type="protein sequence ID" value="SMO61196.1"/>
    <property type="molecule type" value="Genomic_DNA"/>
</dbReference>
<dbReference type="Proteomes" id="UP000317315">
    <property type="component" value="Unassembled WGS sequence"/>
</dbReference>
<reference evidence="1 2" key="1">
    <citation type="submission" date="2017-05" db="EMBL/GenBank/DDBJ databases">
        <authorList>
            <person name="Varghese N."/>
            <person name="Submissions S."/>
        </authorList>
    </citation>
    <scope>NUCLEOTIDE SEQUENCE [LARGE SCALE GENOMIC DNA]</scope>
    <source>
        <strain evidence="1 2">DSM 16304</strain>
    </source>
</reference>
<accession>A0A521CP41</accession>
<protein>
    <submittedName>
        <fullName evidence="1">Uncharacterized protein</fullName>
    </submittedName>
</protein>
<dbReference type="RefSeq" id="WP_142935667.1">
    <property type="nucleotide sequence ID" value="NZ_FXTM01000014.1"/>
</dbReference>
<gene>
    <name evidence="1" type="ORF">SAMN06269117_11434</name>
</gene>
<evidence type="ECO:0000313" key="2">
    <source>
        <dbReference type="Proteomes" id="UP000317315"/>
    </source>
</evidence>
<name>A0A521CP41_9BACT</name>
<proteinExistence type="predicted"/>
<keyword evidence="2" id="KW-1185">Reference proteome</keyword>
<sequence length="73" mass="8401">MNANFELILNEELEKVKRKEALAVIKLYLTETQSRLEAAHDLLLAIGEQKTAKGILEGIEKVKKVKRRIEREV</sequence>
<dbReference type="AlphaFoldDB" id="A0A521CP41"/>
<evidence type="ECO:0000313" key="1">
    <source>
        <dbReference type="EMBL" id="SMO61196.1"/>
    </source>
</evidence>